<dbReference type="SMART" id="SM00028">
    <property type="entry name" value="TPR"/>
    <property type="match status" value="7"/>
</dbReference>
<dbReference type="SUPFAM" id="SSF56399">
    <property type="entry name" value="ADP-ribosylation"/>
    <property type="match status" value="1"/>
</dbReference>
<dbReference type="Proteomes" id="UP000681722">
    <property type="component" value="Unassembled WGS sequence"/>
</dbReference>
<dbReference type="PROSITE" id="PS51996">
    <property type="entry name" value="TR_MART"/>
    <property type="match status" value="1"/>
</dbReference>
<evidence type="ECO:0000256" key="3">
    <source>
        <dbReference type="PROSITE-ProRule" id="PRU00339"/>
    </source>
</evidence>
<dbReference type="InterPro" id="IPR019734">
    <property type="entry name" value="TPR_rpt"/>
</dbReference>
<keyword evidence="1" id="KW-0677">Repeat</keyword>
<evidence type="ECO:0008006" key="7">
    <source>
        <dbReference type="Google" id="ProtNLM"/>
    </source>
</evidence>
<dbReference type="PANTHER" id="PTHR45641:SF19">
    <property type="entry name" value="NEPHROCYSTIN-3"/>
    <property type="match status" value="1"/>
</dbReference>
<dbReference type="OrthoDB" id="2325716at2759"/>
<feature type="non-terminal residue" evidence="4">
    <location>
        <position position="1"/>
    </location>
</feature>
<evidence type="ECO:0000313" key="6">
    <source>
        <dbReference type="Proteomes" id="UP000663829"/>
    </source>
</evidence>
<evidence type="ECO:0000256" key="2">
    <source>
        <dbReference type="ARBA" id="ARBA00022803"/>
    </source>
</evidence>
<dbReference type="Pfam" id="PF13424">
    <property type="entry name" value="TPR_12"/>
    <property type="match status" value="3"/>
</dbReference>
<dbReference type="EMBL" id="CAJNOQ010026112">
    <property type="protein sequence ID" value="CAF1543097.1"/>
    <property type="molecule type" value="Genomic_DNA"/>
</dbReference>
<dbReference type="Pfam" id="PF13374">
    <property type="entry name" value="TPR_10"/>
    <property type="match status" value="1"/>
</dbReference>
<feature type="repeat" description="TPR" evidence="3">
    <location>
        <begin position="197"/>
        <end position="230"/>
    </location>
</feature>
<evidence type="ECO:0000256" key="1">
    <source>
        <dbReference type="ARBA" id="ARBA00022737"/>
    </source>
</evidence>
<comment type="caution">
    <text evidence="4">The sequence shown here is derived from an EMBL/GenBank/DDBJ whole genome shotgun (WGS) entry which is preliminary data.</text>
</comment>
<dbReference type="EMBL" id="CAJOBC010091755">
    <property type="protein sequence ID" value="CAF4403560.1"/>
    <property type="molecule type" value="Genomic_DNA"/>
</dbReference>
<dbReference type="PANTHER" id="PTHR45641">
    <property type="entry name" value="TETRATRICOPEPTIDE REPEAT PROTEIN (AFU_ORTHOLOGUE AFUA_6G03870)"/>
    <property type="match status" value="1"/>
</dbReference>
<feature type="repeat" description="TPR" evidence="3">
    <location>
        <begin position="281"/>
        <end position="314"/>
    </location>
</feature>
<feature type="repeat" description="TPR" evidence="3">
    <location>
        <begin position="483"/>
        <end position="516"/>
    </location>
</feature>
<gene>
    <name evidence="4" type="ORF">GPM918_LOCUS38746</name>
    <name evidence="5" type="ORF">SRO942_LOCUS39587</name>
</gene>
<evidence type="ECO:0000313" key="4">
    <source>
        <dbReference type="EMBL" id="CAF1543097.1"/>
    </source>
</evidence>
<keyword evidence="6" id="KW-1185">Reference proteome</keyword>
<evidence type="ECO:0000313" key="5">
    <source>
        <dbReference type="EMBL" id="CAF4403560.1"/>
    </source>
</evidence>
<keyword evidence="2 3" id="KW-0802">TPR repeat</keyword>
<sequence length="542" mass="63740">FYIIDLCSQLEDEWKRLYNEKTEILTLYRGQRMSNEEFDKLNASAGCLISTNGFFSTTRDIQVALGFIQSHSEEHKTVLFEIKVDCRLQTVVFADIEDYSQMKGENEVLFSLGTVFKIDNVRFDSELYCWKIQMTATDDGSVNIQDYINAKRKQTDDYSPTVLFGRLLLLELGEMDKAEKYFRMLLKTLPAEHDDLAAVYNNLGNVFYAKHQVNLAFNYFARAYMLRRQSLNPEHPQIALYLFTIGGIFHLKGHYQKALYCLQEALNIFDKNYHDERQMKAMVINEIGLVYRDKKEYKTALEYFTQALDMYKRLLPQEHPEIASCLGNIGLVYEDLLDYDQALIYYYRAFEIDENILPCTHPNLVDDFNRIIDMYRKKGEDNNALEFCQKKLIEQQNNLFVGHILKNMGDVTQNITKSIGYCQRALAIFEQSLNPTHLIIIYCLIDISRLYWKDDMFGDALNYQLKVLDKQEKLLHAQHPEIVLSLENIGRIYYNMRNWQDAVNYFQKAINILELNIKTNRNTIKEIQSLIVLTKRQREKHQ</sequence>
<dbReference type="AlphaFoldDB" id="A0A815WG45"/>
<reference evidence="4" key="1">
    <citation type="submission" date="2021-02" db="EMBL/GenBank/DDBJ databases">
        <authorList>
            <person name="Nowell W R."/>
        </authorList>
    </citation>
    <scope>NUCLEOTIDE SEQUENCE</scope>
</reference>
<accession>A0A815WG45</accession>
<protein>
    <recommendedName>
        <fullName evidence="7">NAD(P)(+)--arginine ADP-ribosyltransferase</fullName>
    </recommendedName>
</protein>
<feature type="repeat" description="TPR" evidence="3">
    <location>
        <begin position="323"/>
        <end position="356"/>
    </location>
</feature>
<name>A0A815WG45_9BILA</name>
<dbReference type="Proteomes" id="UP000663829">
    <property type="component" value="Unassembled WGS sequence"/>
</dbReference>
<dbReference type="PROSITE" id="PS50005">
    <property type="entry name" value="TPR"/>
    <property type="match status" value="4"/>
</dbReference>
<dbReference type="Gene3D" id="3.90.176.10">
    <property type="entry name" value="Toxin ADP-ribosyltransferase, Chain A, domain 1"/>
    <property type="match status" value="1"/>
</dbReference>
<dbReference type="SUPFAM" id="SSF48452">
    <property type="entry name" value="TPR-like"/>
    <property type="match status" value="2"/>
</dbReference>
<dbReference type="Gene3D" id="1.25.40.10">
    <property type="entry name" value="Tetratricopeptide repeat domain"/>
    <property type="match status" value="3"/>
</dbReference>
<organism evidence="4 6">
    <name type="scientific">Didymodactylos carnosus</name>
    <dbReference type="NCBI Taxonomy" id="1234261"/>
    <lineage>
        <taxon>Eukaryota</taxon>
        <taxon>Metazoa</taxon>
        <taxon>Spiralia</taxon>
        <taxon>Gnathifera</taxon>
        <taxon>Rotifera</taxon>
        <taxon>Eurotatoria</taxon>
        <taxon>Bdelloidea</taxon>
        <taxon>Philodinida</taxon>
        <taxon>Philodinidae</taxon>
        <taxon>Didymodactylos</taxon>
    </lineage>
</organism>
<dbReference type="InterPro" id="IPR011990">
    <property type="entry name" value="TPR-like_helical_dom_sf"/>
</dbReference>
<proteinExistence type="predicted"/>